<keyword evidence="3" id="KW-1185">Reference proteome</keyword>
<evidence type="ECO:0000256" key="1">
    <source>
        <dbReference type="SAM" id="Coils"/>
    </source>
</evidence>
<dbReference type="EMBL" id="CCSB01000002">
    <property type="protein sequence ID" value="CDZ77746.1"/>
    <property type="molecule type" value="Genomic_DNA"/>
</dbReference>
<reference evidence="2 3" key="1">
    <citation type="submission" date="2014-06" db="EMBL/GenBank/DDBJ databases">
        <authorList>
            <person name="Urmite Genomes Urmite Genomes"/>
        </authorList>
    </citation>
    <scope>NUCLEOTIDE SEQUENCE [LARGE SCALE GENOMIC DNA]</scope>
</reference>
<evidence type="ECO:0000313" key="2">
    <source>
        <dbReference type="EMBL" id="CDZ77746.1"/>
    </source>
</evidence>
<gene>
    <name evidence="2" type="ORF">BN59_02036</name>
</gene>
<organism evidence="2 3">
    <name type="scientific">Legionella massiliensis</name>
    <dbReference type="NCBI Taxonomy" id="1034943"/>
    <lineage>
        <taxon>Bacteria</taxon>
        <taxon>Pseudomonadati</taxon>
        <taxon>Pseudomonadota</taxon>
        <taxon>Gammaproteobacteria</taxon>
        <taxon>Legionellales</taxon>
        <taxon>Legionellaceae</taxon>
        <taxon>Legionella</taxon>
    </lineage>
</organism>
<keyword evidence="1" id="KW-0175">Coiled coil</keyword>
<protein>
    <submittedName>
        <fullName evidence="2">Uncharacterized protein</fullName>
    </submittedName>
</protein>
<name>A0A078KXP4_9GAMM</name>
<accession>A0A078KXP4</accession>
<sequence>MSKTKTEHNPLTQEIRNLLIELKGFKTKQFRYLKQPEFAQIKLTKVTGLSSPDTKAARSNLGLEINEAERLEVEINNILKALESEFNEASAVKNSAECATKQIAVLETHLKALGPKFWRLVALENEVKTFSKAKRQQYAAKRDEVLKHLGSMPIHAQLKKRWLKAKQVVKKEFSDGESEPTAQDYADLLNADAELQTIAKLKKNRRTVKIDEVSEGEFTKELTEAEFTKELTDLRMLNAALVSKISTNLQVLRQLEETRWQALSLSQFKQNNAFEQLEGLYKSTLENQSDAREVWNKLVNYLKAKPRDTFYELVGEKVKEAVQIKQRIDEHFLQFEQLLNTLKDEETSSNELKKLRSANNLLEQQNSALTQMLQTVNPLFNEIDAIEKSLVEFKQSDNKEQLYTTKKSKFYDTYEPLSQELTELQKKLDSQLKGKNGPVIAQLKKSLDQLMQQLNKAEGEIASVKDPELKNYSHLLNRIFELKDLKTQILPLIEQIYAVIPAQAKENKLREEFAQKKESLLETYKGLQSPLVIFKDEKIRKEALEILTASSGGFRFAKDLVDTPIEHIQSKLEEMNRVIWGLDNCLGKSKITKAKAKHNFMYFSNKNAHRADPVLLDAVRELAKGENFREGHFTGELNEVSQLQKLLAEQEFVVVDEQLDTSDISNLSIKSSITFWSREELIAYCEKLAEFADNAFEQGIYAYVPEFNGNDFKNYQQAMAFNYQQQLVQQIGPDAKPNQFINQLYNYFYATEGDSEELDQTLTALYQKIGNLKADFQKQYPKINNEVLSAFMQQLQFSEDLNANLDEGISTLFAKQKSGELQTFLADHLNRYSALQQRVALPDSKQFESYNFSELSELKESRDYIAKAYKLHWLSVVNSELAIEQKFNPGSSIAKDLRFLHEKLNKWPLHFFVNDGLMANFASRLAGLKEQRAYTNLCQFHHIQEIALGRKSAMEPVELDWSETTLEEKMEVIHAKISDNRANSSAPLDLGIPEDLSAAYQRNKAFIEGMGLVLDTDLNFADDQQLIQQLADPLWREKFEQDFRAIIFAEPKTDEICTGLLTSLAQFSETTVNLNRFHRKLDSLDAKRVEIINGFLAAYPVYEAKSPSNFFGGVDQWRQVQIALQKWPAQGGNELGDRLKDQDISQILRGYKQNRSILLAAKTKGFDPEVNYKDLLQELEKAQQILEAALEFNRQMEAQRKELVGDLLDNLSKAHDILMRLSGRVNSMWLSNNDLTDEQTELLKKSGGRLNSQMGMAASWLNEIQMTPPYSGLGQKVNDATAFLNTLPATLINEVANAQIYSSLDQAGKGDFDKFVDWLKEAIEDLCKVLHIEFSFDPKLGRVYESQVSELVSEIDDCAPDAPVSPVALQA</sequence>
<evidence type="ECO:0000313" key="3">
    <source>
        <dbReference type="Proteomes" id="UP000044071"/>
    </source>
</evidence>
<feature type="coiled-coil region" evidence="1">
    <location>
        <begin position="1172"/>
        <end position="1202"/>
    </location>
</feature>
<proteinExistence type="predicted"/>
<dbReference type="OrthoDB" id="5654295at2"/>
<dbReference type="RefSeq" id="WP_043874232.1">
    <property type="nucleotide sequence ID" value="NZ_CCVW01000002.1"/>
</dbReference>
<dbReference type="Proteomes" id="UP000044071">
    <property type="component" value="Unassembled WGS sequence"/>
</dbReference>
<feature type="coiled-coil region" evidence="1">
    <location>
        <begin position="65"/>
        <end position="99"/>
    </location>
</feature>
<feature type="coiled-coil region" evidence="1">
    <location>
        <begin position="345"/>
        <end position="372"/>
    </location>
</feature>